<organism evidence="1 2">
    <name type="scientific">Choristoneura fumiferana</name>
    <name type="common">Spruce budworm moth</name>
    <name type="synonym">Archips fumiferana</name>
    <dbReference type="NCBI Taxonomy" id="7141"/>
    <lineage>
        <taxon>Eukaryota</taxon>
        <taxon>Metazoa</taxon>
        <taxon>Ecdysozoa</taxon>
        <taxon>Arthropoda</taxon>
        <taxon>Hexapoda</taxon>
        <taxon>Insecta</taxon>
        <taxon>Pterygota</taxon>
        <taxon>Neoptera</taxon>
        <taxon>Endopterygota</taxon>
        <taxon>Lepidoptera</taxon>
        <taxon>Glossata</taxon>
        <taxon>Ditrysia</taxon>
        <taxon>Tortricoidea</taxon>
        <taxon>Tortricidae</taxon>
        <taxon>Tortricinae</taxon>
        <taxon>Choristoneura</taxon>
    </lineage>
</organism>
<name>A0ACC0KUF0_CHOFU</name>
<sequence length="134" mass="15346">MSDISDDEDLAILNVIPMYAIQYKIDSTLINVVAAPVPFAPRHRNSIASQQVYYETRNLKFVSYYPSTLLLSYRGNKKYTFCAHFPVTDKQRDGERSDMSDRKIIARTIEAYPRDAPSRAAAARRERHVDEKGS</sequence>
<comment type="caution">
    <text evidence="1">The sequence shown here is derived from an EMBL/GenBank/DDBJ whole genome shotgun (WGS) entry which is preliminary data.</text>
</comment>
<dbReference type="EMBL" id="CM046102">
    <property type="protein sequence ID" value="KAI8440231.1"/>
    <property type="molecule type" value="Genomic_DNA"/>
</dbReference>
<dbReference type="Proteomes" id="UP001064048">
    <property type="component" value="Chromosome 2"/>
</dbReference>
<protein>
    <submittedName>
        <fullName evidence="1">Uncharacterized protein</fullName>
    </submittedName>
</protein>
<keyword evidence="2" id="KW-1185">Reference proteome</keyword>
<proteinExistence type="predicted"/>
<reference evidence="1 2" key="1">
    <citation type="journal article" date="2022" name="Genome Biol. Evol.">
        <title>The Spruce Budworm Genome: Reconstructing the Evolutionary History of Antifreeze Proteins.</title>
        <authorList>
            <person name="Beliveau C."/>
            <person name="Gagne P."/>
            <person name="Picq S."/>
            <person name="Vernygora O."/>
            <person name="Keeling C.I."/>
            <person name="Pinkney K."/>
            <person name="Doucet D."/>
            <person name="Wen F."/>
            <person name="Johnston J.S."/>
            <person name="Maaroufi H."/>
            <person name="Boyle B."/>
            <person name="Laroche J."/>
            <person name="Dewar K."/>
            <person name="Juretic N."/>
            <person name="Blackburn G."/>
            <person name="Nisole A."/>
            <person name="Brunet B."/>
            <person name="Brandao M."/>
            <person name="Lumley L."/>
            <person name="Duan J."/>
            <person name="Quan G."/>
            <person name="Lucarotti C.J."/>
            <person name="Roe A.D."/>
            <person name="Sperling F.A.H."/>
            <person name="Levesque R.C."/>
            <person name="Cusson M."/>
        </authorList>
    </citation>
    <scope>NUCLEOTIDE SEQUENCE [LARGE SCALE GENOMIC DNA]</scope>
    <source>
        <strain evidence="1">Glfc:IPQL:Cfum</strain>
    </source>
</reference>
<gene>
    <name evidence="1" type="ORF">MSG28_001610</name>
</gene>
<accession>A0ACC0KUF0</accession>
<evidence type="ECO:0000313" key="2">
    <source>
        <dbReference type="Proteomes" id="UP001064048"/>
    </source>
</evidence>
<evidence type="ECO:0000313" key="1">
    <source>
        <dbReference type="EMBL" id="KAI8440231.1"/>
    </source>
</evidence>